<sequence length="382" mass="41221">MTAYVKGVSAAECWTCRHFYKSLLPDGAVDLDTGAPSPRRSVPLGNPELEERARELAFERLFVIYDEAVDYEVAVGDGAAKKPSRGAIRALADRGCGMVSMPVSVMVPNKASRLNSPLVACSVIASAPGAGAFVRSAECGLLIASPEWCVLQLALDLPMPQLAELISELCSTYYYELTERAELVRGEDGTARAEVRVQEAALSHRPVPVSCLAAMEEVAHGHGSSQAGRQMARAVRYAVEGAASPMETALALMLSLPRNVGGYGLPKPRMNWVIDVEGGRFRVVDAYWPDAGAGLEYDSDAHHAEKDKIRADSLRRNEVQAGDVRLFTATALHLSSIEALDDLAAQLSRALGRPWRTAGLKPSAQRKALLRTLKRRSIEGLV</sequence>
<gene>
    <name evidence="1" type="ORF">GKZ27_10565</name>
</gene>
<dbReference type="AlphaFoldDB" id="A0A6N8JT41"/>
<keyword evidence="2" id="KW-1185">Reference proteome</keyword>
<dbReference type="EMBL" id="WSRR01000037">
    <property type="protein sequence ID" value="MVX61886.1"/>
    <property type="molecule type" value="Genomic_DNA"/>
</dbReference>
<name>A0A6N8JT41_9ACTN</name>
<proteinExistence type="predicted"/>
<organism evidence="1 2">
    <name type="scientific">Adlercreutzia mucosicola</name>
    <dbReference type="NCBI Taxonomy" id="580026"/>
    <lineage>
        <taxon>Bacteria</taxon>
        <taxon>Bacillati</taxon>
        <taxon>Actinomycetota</taxon>
        <taxon>Coriobacteriia</taxon>
        <taxon>Eggerthellales</taxon>
        <taxon>Eggerthellaceae</taxon>
        <taxon>Adlercreutzia</taxon>
    </lineage>
</organism>
<comment type="caution">
    <text evidence="1">The sequence shown here is derived from an EMBL/GenBank/DDBJ whole genome shotgun (WGS) entry which is preliminary data.</text>
</comment>
<accession>A0A6N8JT41</accession>
<dbReference type="Proteomes" id="UP000463388">
    <property type="component" value="Unassembled WGS sequence"/>
</dbReference>
<dbReference type="OrthoDB" id="3173905at2"/>
<reference evidence="1 2" key="1">
    <citation type="submission" date="2019-12" db="EMBL/GenBank/DDBJ databases">
        <title>Microbes associate with the intestines of laboratory mice.</title>
        <authorList>
            <person name="Navarre W."/>
            <person name="Wong E."/>
        </authorList>
    </citation>
    <scope>NUCLEOTIDE SEQUENCE [LARGE SCALE GENOMIC DNA]</scope>
    <source>
        <strain evidence="1 2">NM66_B29</strain>
    </source>
</reference>
<protein>
    <recommendedName>
        <fullName evidence="3">DUF559 domain-containing protein</fullName>
    </recommendedName>
</protein>
<dbReference type="RefSeq" id="WP_160347281.1">
    <property type="nucleotide sequence ID" value="NZ_WSRR01000037.1"/>
</dbReference>
<evidence type="ECO:0000313" key="2">
    <source>
        <dbReference type="Proteomes" id="UP000463388"/>
    </source>
</evidence>
<evidence type="ECO:0000313" key="1">
    <source>
        <dbReference type="EMBL" id="MVX61886.1"/>
    </source>
</evidence>
<evidence type="ECO:0008006" key="3">
    <source>
        <dbReference type="Google" id="ProtNLM"/>
    </source>
</evidence>